<dbReference type="Pfam" id="PF12698">
    <property type="entry name" value="ABC2_membrane_3"/>
    <property type="match status" value="2"/>
</dbReference>
<dbReference type="PANTHER" id="PTHR19229:SF250">
    <property type="entry name" value="ABC TRANSPORTER DOMAIN-CONTAINING PROTEIN-RELATED"/>
    <property type="match status" value="1"/>
</dbReference>
<feature type="region of interest" description="Disordered" evidence="9">
    <location>
        <begin position="826"/>
        <end position="847"/>
    </location>
</feature>
<dbReference type="SUPFAM" id="SSF52540">
    <property type="entry name" value="P-loop containing nucleoside triphosphate hydrolases"/>
    <property type="match status" value="2"/>
</dbReference>
<feature type="transmembrane region" description="Helical" evidence="10">
    <location>
        <begin position="392"/>
        <end position="412"/>
    </location>
</feature>
<evidence type="ECO:0000256" key="1">
    <source>
        <dbReference type="ARBA" id="ARBA00004141"/>
    </source>
</evidence>
<evidence type="ECO:0000256" key="3">
    <source>
        <dbReference type="ARBA" id="ARBA00022692"/>
    </source>
</evidence>
<dbReference type="FunFam" id="3.40.50.300:FF:000327">
    <property type="entry name" value="ATP-binding cassette sub-family A member 3"/>
    <property type="match status" value="1"/>
</dbReference>
<feature type="transmembrane region" description="Helical" evidence="10">
    <location>
        <begin position="249"/>
        <end position="269"/>
    </location>
</feature>
<dbReference type="Proteomes" id="UP000095300">
    <property type="component" value="Unassembled WGS sequence"/>
</dbReference>
<name>A0A1I8Q220_STOCA</name>
<dbReference type="InterPro" id="IPR027417">
    <property type="entry name" value="P-loop_NTPase"/>
</dbReference>
<evidence type="ECO:0000313" key="12">
    <source>
        <dbReference type="EnsemblMetazoa" id="SCAU013139-PA"/>
    </source>
</evidence>
<keyword evidence="5" id="KW-0547">Nucleotide-binding</keyword>
<dbReference type="InterPro" id="IPR013525">
    <property type="entry name" value="ABC2_TM"/>
</dbReference>
<feature type="transmembrane region" description="Helical" evidence="10">
    <location>
        <begin position="1071"/>
        <end position="1088"/>
    </location>
</feature>
<feature type="transmembrane region" description="Helical" evidence="10">
    <location>
        <begin position="1283"/>
        <end position="1305"/>
    </location>
</feature>
<gene>
    <name evidence="12" type="primary">106085149</name>
</gene>
<feature type="transmembrane region" description="Helical" evidence="10">
    <location>
        <begin position="1150"/>
        <end position="1174"/>
    </location>
</feature>
<sequence length="1708" mass="193515">MAHVGSWEKFKLLTWKNWLLQWHHKIQFAIEIFVPVIFSLLMVLVRALVVAEEKPITEYQPQTLENINLFRYQMSIMEFVKPVKYNLLYSPNNPFIRNIACEAAQKLDLQCIEKNDAAALEFAMISDNHLVGVQFDDEFYNLDEYPTKLAYSLRYPSELRTSTSNLALTWLTMKLFLPLDLTGPRNPSAQDGGLPVGYLRESFLPVQNAISMAYTKLVSNRTDLPLVDMQRFPYPEYIYDPLLEGMASFVPLIVLLSFIYPCSNIVRYITAEKEKQLKEVMKIMGLDNWIHWTAWFCKNFIMLAVSAILITIIMKIRWSHDVAVFTFADWSALLFFMLVYMITSICFCFMMATFFSKASTAAAVTGLVWFIAYMPYSFMYQTYDELSLGTKMGWCLISNTAMGLGLNIIMLFEGTGEGLQWSNLFTPVNIDDDLTVGYVIIMMLASCVIYILVCLYVEQIFPGDYGVPRKWNFIFSRKFWCGENDYIGVEDMPQEHIERRNPDAFEPEPAGKHIGLQVRNLKKRFGDKHAVKGLSVNMYEDEITVLLGHNGAGKTTTISMLTGMFPPTSGTAILNGSDIRTNIEGARMSLGLCPQHNVLFDDLTVADHLIFFSRLKGLKGDAITQEVNKYIRMIELEDKANVASSKLSGGMKRKLSVCCALTGNTKVVMCDEPSSGMDPSARRQLWDLLQAEKAGRTVLLTTHFMDEADVLGDRIAIMCDGELKCHGTSFFLKKKYGSGYKLICVKRDGCKAEELTALLRKYVPNIQPEADIGAELSYQLPDTYSHLFEEMFSDLERESDNLKLNGYGVGITSLEEVFMKVGAEDSNANGDTHKETSARMNGANAYHEDDAESVTSDRLFSENVHLLKGVNLLRNQWDAMMWKKILQTWRSKFLFLIQNIMPIFFVVMTVIIARTQGTFKPLQPMTVSLTQYPVGVSVLETAPDVAGNSFMAAVSSQYKVVAQSYGSDYELELTGSKSFSEYIVELGRKIQVRINSRYLAAASIRSNNITAWLNNQPLHTAPLTVNLVHNAIVKAAMNESYEIEVTNAPLPYSTETVLNQLNTGNNLGTQLSTNLCFCFCFVSAFYILFPIKERESRSKLLQFVSGVNIWIFWITQFLWDMLTFTLTAIIVVCTIACFQEEGFSAFGDLARYFLVIFIFGFSVLPFTYLISMFFSEPSTGFGRVSIINIFCGMALFIVVAVMSIDFLGTKSTADLLGWIFRIFPHFSLAMGLNKLYVNVATRDACSNKMIVILPDALRCQLVPKCCYTIPYFDWEEPGILPEIVYLVGTAIAFLTILILREYGILNELIYKWKQRNFKPTPPAPDAYYDDDVEKEKNRILNMTPTDLSIWNLVLDRVTKYYDKFLAVNEISLCVKPVECFGLLGVNGAGKTTTFKMMTGDERITSGNAYVKGMNLAADVNSVYKEIGYCPQFDALLDDLTGRETMRIFCLLRGVRRDRISNISEELAKSFGFMKHFDKETKAYSGGNKRKLSTALAVIGSPSVIYLDEPTTGMDPAARRQLWNMVCRIRDSGKSIILTSHSMEECEALCTRLAIMVNGEFKCIGSTQHLKNKFSKGLILKIKVRRSTDIIKSSNGRTLSIGSNSALPHVMEQDIQNVRTFIETEFPRAELQENYQGILTFYIPLSSIKWSQIFGLMESNRDQLNIEDYSISQTTLEEIFLDFAKYQREDTRQVTNNSWCSCCNKQAEE</sequence>
<evidence type="ECO:0000256" key="6">
    <source>
        <dbReference type="ARBA" id="ARBA00022840"/>
    </source>
</evidence>
<reference evidence="13" key="1">
    <citation type="submission" date="2015-05" db="EMBL/GenBank/DDBJ databases">
        <authorList>
            <person name="Wilson R.K."/>
            <person name="Warren W.C."/>
            <person name="Olafson P."/>
        </authorList>
    </citation>
    <scope>NUCLEOTIDE SEQUENCE [LARGE SCALE GENOMIC DNA]</scope>
    <source>
        <strain evidence="13">USDA</strain>
    </source>
</reference>
<feature type="domain" description="ABC transporter" evidence="11">
    <location>
        <begin position="1352"/>
        <end position="1582"/>
    </location>
</feature>
<feature type="transmembrane region" description="Helical" evidence="10">
    <location>
        <begin position="26"/>
        <end position="49"/>
    </location>
</feature>
<dbReference type="InterPro" id="IPR026082">
    <property type="entry name" value="ABCA"/>
</dbReference>
<dbReference type="InterPro" id="IPR003593">
    <property type="entry name" value="AAA+_ATPase"/>
</dbReference>
<evidence type="ECO:0000256" key="7">
    <source>
        <dbReference type="ARBA" id="ARBA00022989"/>
    </source>
</evidence>
<dbReference type="GO" id="GO:0016887">
    <property type="term" value="F:ATP hydrolysis activity"/>
    <property type="evidence" value="ECO:0007669"/>
    <property type="project" value="InterPro"/>
</dbReference>
<dbReference type="GO" id="GO:0005524">
    <property type="term" value="F:ATP binding"/>
    <property type="evidence" value="ECO:0007669"/>
    <property type="project" value="UniProtKB-KW"/>
</dbReference>
<evidence type="ECO:0000256" key="5">
    <source>
        <dbReference type="ARBA" id="ARBA00022741"/>
    </source>
</evidence>
<dbReference type="GO" id="GO:0016020">
    <property type="term" value="C:membrane"/>
    <property type="evidence" value="ECO:0007669"/>
    <property type="project" value="UniProtKB-SubCell"/>
</dbReference>
<keyword evidence="8 10" id="KW-0472">Membrane</keyword>
<dbReference type="Pfam" id="PF00005">
    <property type="entry name" value="ABC_tran"/>
    <property type="match status" value="2"/>
</dbReference>
<dbReference type="PANTHER" id="PTHR19229">
    <property type="entry name" value="ATP-BINDING CASSETTE TRANSPORTER SUBFAMILY A ABCA"/>
    <property type="match status" value="1"/>
</dbReference>
<dbReference type="InterPro" id="IPR003439">
    <property type="entry name" value="ABC_transporter-like_ATP-bd"/>
</dbReference>
<dbReference type="VEuPathDB" id="VectorBase:SCAU013139"/>
<feature type="transmembrane region" description="Helical" evidence="10">
    <location>
        <begin position="1215"/>
        <end position="1232"/>
    </location>
</feature>
<keyword evidence="6" id="KW-0067">ATP-binding</keyword>
<evidence type="ECO:0000313" key="13">
    <source>
        <dbReference type="Proteomes" id="UP000095300"/>
    </source>
</evidence>
<dbReference type="PROSITE" id="PS00211">
    <property type="entry name" value="ABC_TRANSPORTER_1"/>
    <property type="match status" value="1"/>
</dbReference>
<dbReference type="PROSITE" id="PS50893">
    <property type="entry name" value="ABC_TRANSPORTER_2"/>
    <property type="match status" value="2"/>
</dbReference>
<feature type="transmembrane region" description="Helical" evidence="10">
    <location>
        <begin position="289"/>
        <end position="313"/>
    </location>
</feature>
<dbReference type="GO" id="GO:0005319">
    <property type="term" value="F:lipid transporter activity"/>
    <property type="evidence" value="ECO:0007669"/>
    <property type="project" value="TreeGrafter"/>
</dbReference>
<dbReference type="OrthoDB" id="6512918at2759"/>
<keyword evidence="4" id="KW-0677">Repeat</keyword>
<evidence type="ECO:0000256" key="9">
    <source>
        <dbReference type="SAM" id="MobiDB-lite"/>
    </source>
</evidence>
<feature type="transmembrane region" description="Helical" evidence="10">
    <location>
        <begin position="361"/>
        <end position="380"/>
    </location>
</feature>
<dbReference type="STRING" id="35570.A0A1I8Q220"/>
<proteinExistence type="predicted"/>
<accession>A0A1I8Q220</accession>
<dbReference type="InterPro" id="IPR056264">
    <property type="entry name" value="R2_ABCA1-4-like"/>
</dbReference>
<evidence type="ECO:0000256" key="8">
    <source>
        <dbReference type="ARBA" id="ARBA00023136"/>
    </source>
</evidence>
<protein>
    <recommendedName>
        <fullName evidence="11">ABC transporter domain-containing protein</fullName>
    </recommendedName>
</protein>
<feature type="domain" description="ABC transporter" evidence="11">
    <location>
        <begin position="516"/>
        <end position="745"/>
    </location>
</feature>
<organism evidence="12 13">
    <name type="scientific">Stomoxys calcitrans</name>
    <name type="common">Stable fly</name>
    <name type="synonym">Conops calcitrans</name>
    <dbReference type="NCBI Taxonomy" id="35570"/>
    <lineage>
        <taxon>Eukaryota</taxon>
        <taxon>Metazoa</taxon>
        <taxon>Ecdysozoa</taxon>
        <taxon>Arthropoda</taxon>
        <taxon>Hexapoda</taxon>
        <taxon>Insecta</taxon>
        <taxon>Pterygota</taxon>
        <taxon>Neoptera</taxon>
        <taxon>Endopterygota</taxon>
        <taxon>Diptera</taxon>
        <taxon>Brachycera</taxon>
        <taxon>Muscomorpha</taxon>
        <taxon>Muscoidea</taxon>
        <taxon>Muscidae</taxon>
        <taxon>Stomoxys</taxon>
    </lineage>
</organism>
<dbReference type="EnsemblMetazoa" id="SCAU013139-RA">
    <property type="protein sequence ID" value="SCAU013139-PA"/>
    <property type="gene ID" value="SCAU013139"/>
</dbReference>
<comment type="subcellular location">
    <subcellularLocation>
        <location evidence="1">Membrane</location>
        <topology evidence="1">Multi-pass membrane protein</topology>
    </subcellularLocation>
</comment>
<dbReference type="Pfam" id="PF23321">
    <property type="entry name" value="R1_ABCA1"/>
    <property type="match status" value="1"/>
</dbReference>
<evidence type="ECO:0000259" key="11">
    <source>
        <dbReference type="PROSITE" id="PS50893"/>
    </source>
</evidence>
<keyword evidence="13" id="KW-1185">Reference proteome</keyword>
<dbReference type="GO" id="GO:0140359">
    <property type="term" value="F:ABC-type transporter activity"/>
    <property type="evidence" value="ECO:0007669"/>
    <property type="project" value="InterPro"/>
</dbReference>
<dbReference type="EnsemblMetazoa" id="SCAU013139-RB">
    <property type="protein sequence ID" value="SCAU013139-PB"/>
    <property type="gene ID" value="SCAU013139"/>
</dbReference>
<feature type="transmembrane region" description="Helical" evidence="10">
    <location>
        <begin position="1186"/>
        <end position="1208"/>
    </location>
</feature>
<evidence type="ECO:0000256" key="2">
    <source>
        <dbReference type="ARBA" id="ARBA00022448"/>
    </source>
</evidence>
<feature type="transmembrane region" description="Helical" evidence="10">
    <location>
        <begin position="893"/>
        <end position="913"/>
    </location>
</feature>
<keyword evidence="2" id="KW-0813">Transport</keyword>
<evidence type="ECO:0000256" key="10">
    <source>
        <dbReference type="SAM" id="Phobius"/>
    </source>
</evidence>
<dbReference type="EnsemblMetazoa" id="SCAU013139-RC">
    <property type="protein sequence ID" value="SCAU013139-PC"/>
    <property type="gene ID" value="SCAU013139"/>
</dbReference>
<dbReference type="InterPro" id="IPR017871">
    <property type="entry name" value="ABC_transporter-like_CS"/>
</dbReference>
<feature type="transmembrane region" description="Helical" evidence="10">
    <location>
        <begin position="436"/>
        <end position="457"/>
    </location>
</feature>
<feature type="transmembrane region" description="Helical" evidence="10">
    <location>
        <begin position="1121"/>
        <end position="1138"/>
    </location>
</feature>
<dbReference type="FunFam" id="3.40.50.300:FF:000298">
    <property type="entry name" value="ATP-binding cassette sub-family A member 12"/>
    <property type="match status" value="1"/>
</dbReference>
<dbReference type="Gene3D" id="3.40.50.300">
    <property type="entry name" value="P-loop containing nucleotide triphosphate hydrolases"/>
    <property type="match status" value="2"/>
</dbReference>
<dbReference type="SMART" id="SM00382">
    <property type="entry name" value="AAA"/>
    <property type="match status" value="2"/>
</dbReference>
<keyword evidence="3 10" id="KW-0812">Transmembrane</keyword>
<dbReference type="CDD" id="cd03263">
    <property type="entry name" value="ABC_subfamily_A"/>
    <property type="match status" value="2"/>
</dbReference>
<evidence type="ECO:0000256" key="4">
    <source>
        <dbReference type="ARBA" id="ARBA00022737"/>
    </source>
</evidence>
<reference evidence="12" key="2">
    <citation type="submission" date="2020-05" db="UniProtKB">
        <authorList>
            <consortium name="EnsemblMetazoa"/>
        </authorList>
    </citation>
    <scope>IDENTIFICATION</scope>
    <source>
        <strain evidence="12">USDA</strain>
    </source>
</reference>
<feature type="transmembrane region" description="Helical" evidence="10">
    <location>
        <begin position="333"/>
        <end position="355"/>
    </location>
</feature>
<keyword evidence="7 10" id="KW-1133">Transmembrane helix</keyword>